<dbReference type="AlphaFoldDB" id="A0A1B0C6F1"/>
<name>A0A1B0C6F1_9MUSC</name>
<keyword evidence="1" id="KW-0472">Membrane</keyword>
<dbReference type="Proteomes" id="UP000092460">
    <property type="component" value="Unassembled WGS sequence"/>
</dbReference>
<dbReference type="EMBL" id="JXJN01026582">
    <property type="status" value="NOT_ANNOTATED_CDS"/>
    <property type="molecule type" value="Genomic_DNA"/>
</dbReference>
<reference evidence="3" key="1">
    <citation type="submission" date="2015-01" db="EMBL/GenBank/DDBJ databases">
        <authorList>
            <person name="Aksoy S."/>
            <person name="Warren W."/>
            <person name="Wilson R.K."/>
        </authorList>
    </citation>
    <scope>NUCLEOTIDE SEQUENCE [LARGE SCALE GENOMIC DNA]</scope>
    <source>
        <strain evidence="3">IAEA</strain>
    </source>
</reference>
<reference evidence="2" key="2">
    <citation type="submission" date="2020-05" db="UniProtKB">
        <authorList>
            <consortium name="EnsemblMetazoa"/>
        </authorList>
    </citation>
    <scope>IDENTIFICATION</scope>
    <source>
        <strain evidence="2">IAEA</strain>
    </source>
</reference>
<keyword evidence="1" id="KW-1133">Transmembrane helix</keyword>
<evidence type="ECO:0000313" key="2">
    <source>
        <dbReference type="EnsemblMetazoa" id="GPPI050402-PA"/>
    </source>
</evidence>
<dbReference type="VEuPathDB" id="VectorBase:GPPI050402"/>
<proteinExistence type="predicted"/>
<keyword evidence="3" id="KW-1185">Reference proteome</keyword>
<sequence>CSGISTYVIKLKKNFQFTCNPNKCKRKIFNNETMSTGNNIKLQLFYNHNFLVLWDFNVPSGVWTWLMIRSISMLSLMRPYMRAFFVFYLTLVATSSTISAILMAVSWTLCFTSVNSIDISILRADHPVLPEYPFHPTNLLSLKELFYREVKVGSGFPKQLNFNKVNYSMLNGILDDCNWLLYGKHIKIRLSAIYNNLRSVINRSVPLKLIYVHKPTRLRWFSNEKKVFFKNASGYT</sequence>
<accession>A0A1B0C6F1</accession>
<protein>
    <submittedName>
        <fullName evidence="2">Uncharacterized protein</fullName>
    </submittedName>
</protein>
<evidence type="ECO:0000256" key="1">
    <source>
        <dbReference type="SAM" id="Phobius"/>
    </source>
</evidence>
<feature type="transmembrane region" description="Helical" evidence="1">
    <location>
        <begin position="83"/>
        <end position="109"/>
    </location>
</feature>
<organism evidence="2 3">
    <name type="scientific">Glossina palpalis gambiensis</name>
    <dbReference type="NCBI Taxonomy" id="67801"/>
    <lineage>
        <taxon>Eukaryota</taxon>
        <taxon>Metazoa</taxon>
        <taxon>Ecdysozoa</taxon>
        <taxon>Arthropoda</taxon>
        <taxon>Hexapoda</taxon>
        <taxon>Insecta</taxon>
        <taxon>Pterygota</taxon>
        <taxon>Neoptera</taxon>
        <taxon>Endopterygota</taxon>
        <taxon>Diptera</taxon>
        <taxon>Brachycera</taxon>
        <taxon>Muscomorpha</taxon>
        <taxon>Hippoboscoidea</taxon>
        <taxon>Glossinidae</taxon>
        <taxon>Glossina</taxon>
    </lineage>
</organism>
<dbReference type="EnsemblMetazoa" id="GPPI050402-RA">
    <property type="protein sequence ID" value="GPPI050402-PA"/>
    <property type="gene ID" value="GPPI050402"/>
</dbReference>
<keyword evidence="1" id="KW-0812">Transmembrane</keyword>
<evidence type="ECO:0000313" key="3">
    <source>
        <dbReference type="Proteomes" id="UP000092460"/>
    </source>
</evidence>